<keyword evidence="4 8" id="KW-0521">NADP</keyword>
<reference evidence="12 13" key="1">
    <citation type="submission" date="2017-05" db="EMBL/GenBank/DDBJ databases">
        <title>Genome sequence of Candidatus Fukatsuia symbiotica and Candidatus Hamiltonella defensa from Acyrthosiphon pisum strain 5D.</title>
        <authorList>
            <person name="Patel V.A."/>
            <person name="Chevignon G."/>
            <person name="Russell J.A."/>
            <person name="Oliver K.M."/>
        </authorList>
    </citation>
    <scope>NUCLEOTIDE SEQUENCE [LARGE SCALE GENOMIC DNA]</scope>
    <source>
        <strain evidence="12 13">5D</strain>
    </source>
</reference>
<dbReference type="GO" id="GO:0050661">
    <property type="term" value="F:NADP binding"/>
    <property type="evidence" value="ECO:0007669"/>
    <property type="project" value="InterPro"/>
</dbReference>
<keyword evidence="5 8" id="KW-0560">Oxidoreductase</keyword>
<comment type="pathway">
    <text evidence="1 8">Metabolic intermediate biosynthesis; chorismate biosynthesis; chorismate from D-erythrose 4-phosphate and phosphoenolpyruvate: step 4/7.</text>
</comment>
<dbReference type="HAMAP" id="MF_00222">
    <property type="entry name" value="Shikimate_DH_AroE"/>
    <property type="match status" value="1"/>
</dbReference>
<dbReference type="RefSeq" id="WP_072550167.1">
    <property type="nucleotide sequence ID" value="NZ_CP021659.1"/>
</dbReference>
<dbReference type="EC" id="1.1.1.25" evidence="2 8"/>
<feature type="active site" description="Proton acceptor" evidence="8">
    <location>
        <position position="65"/>
    </location>
</feature>
<evidence type="ECO:0000313" key="12">
    <source>
        <dbReference type="EMBL" id="AWK14587.1"/>
    </source>
</evidence>
<dbReference type="STRING" id="1878942.GCA_900128755_01473"/>
<dbReference type="NCBIfam" id="NF001310">
    <property type="entry name" value="PRK00258.1-2"/>
    <property type="match status" value="1"/>
</dbReference>
<keyword evidence="13" id="KW-1185">Reference proteome</keyword>
<comment type="subunit">
    <text evidence="8">Homodimer.</text>
</comment>
<dbReference type="Pfam" id="PF01488">
    <property type="entry name" value="Shikimate_DH"/>
    <property type="match status" value="1"/>
</dbReference>
<keyword evidence="6 8" id="KW-0057">Aromatic amino acid biosynthesis</keyword>
<dbReference type="InterPro" id="IPR013708">
    <property type="entry name" value="Shikimate_DH-bd_N"/>
</dbReference>
<proteinExistence type="inferred from homology"/>
<dbReference type="SUPFAM" id="SSF51735">
    <property type="entry name" value="NAD(P)-binding Rossmann-fold domains"/>
    <property type="match status" value="1"/>
</dbReference>
<dbReference type="InterPro" id="IPR022893">
    <property type="entry name" value="Shikimate_DH_fam"/>
</dbReference>
<dbReference type="GO" id="GO:0019632">
    <property type="term" value="P:shikimate metabolic process"/>
    <property type="evidence" value="ECO:0007669"/>
    <property type="project" value="InterPro"/>
</dbReference>
<dbReference type="GO" id="GO:0004764">
    <property type="term" value="F:shikimate 3-dehydrogenase (NADP+) activity"/>
    <property type="evidence" value="ECO:0007669"/>
    <property type="project" value="UniProtKB-UniRule"/>
</dbReference>
<dbReference type="InterPro" id="IPR036291">
    <property type="entry name" value="NAD(P)-bd_dom_sf"/>
</dbReference>
<dbReference type="InterPro" id="IPR041121">
    <property type="entry name" value="SDH_C"/>
</dbReference>
<dbReference type="PANTHER" id="PTHR21089">
    <property type="entry name" value="SHIKIMATE DEHYDROGENASE"/>
    <property type="match status" value="1"/>
</dbReference>
<evidence type="ECO:0000259" key="10">
    <source>
        <dbReference type="Pfam" id="PF08501"/>
    </source>
</evidence>
<dbReference type="CDD" id="cd01065">
    <property type="entry name" value="NAD_bind_Shikimate_DH"/>
    <property type="match status" value="1"/>
</dbReference>
<evidence type="ECO:0000256" key="3">
    <source>
        <dbReference type="ARBA" id="ARBA00022605"/>
    </source>
</evidence>
<comment type="catalytic activity">
    <reaction evidence="7 8">
        <text>shikimate + NADP(+) = 3-dehydroshikimate + NADPH + H(+)</text>
        <dbReference type="Rhea" id="RHEA:17737"/>
        <dbReference type="ChEBI" id="CHEBI:15378"/>
        <dbReference type="ChEBI" id="CHEBI:16630"/>
        <dbReference type="ChEBI" id="CHEBI:36208"/>
        <dbReference type="ChEBI" id="CHEBI:57783"/>
        <dbReference type="ChEBI" id="CHEBI:58349"/>
        <dbReference type="EC" id="1.1.1.25"/>
    </reaction>
</comment>
<dbReference type="Gene3D" id="3.40.50.10860">
    <property type="entry name" value="Leucine Dehydrogenase, chain A, domain 1"/>
    <property type="match status" value="1"/>
</dbReference>
<feature type="binding site" evidence="8">
    <location>
        <begin position="14"/>
        <end position="16"/>
    </location>
    <ligand>
        <name>shikimate</name>
        <dbReference type="ChEBI" id="CHEBI:36208"/>
    </ligand>
</feature>
<dbReference type="Pfam" id="PF08501">
    <property type="entry name" value="Shikimate_dh_N"/>
    <property type="match status" value="1"/>
</dbReference>
<dbReference type="InterPro" id="IPR011342">
    <property type="entry name" value="Shikimate_DH"/>
</dbReference>
<dbReference type="Proteomes" id="UP000261875">
    <property type="component" value="Chromosome"/>
</dbReference>
<evidence type="ECO:0000256" key="1">
    <source>
        <dbReference type="ARBA" id="ARBA00004871"/>
    </source>
</evidence>
<dbReference type="Gene3D" id="3.40.50.720">
    <property type="entry name" value="NAD(P)-binding Rossmann-like Domain"/>
    <property type="match status" value="1"/>
</dbReference>
<keyword evidence="3 8" id="KW-0028">Amino-acid biosynthesis</keyword>
<feature type="domain" description="SDH C-terminal" evidence="11">
    <location>
        <begin position="247"/>
        <end position="277"/>
    </location>
</feature>
<comment type="similarity">
    <text evidence="8">Belongs to the shikimate dehydrogenase family.</text>
</comment>
<dbReference type="OrthoDB" id="9776868at2"/>
<evidence type="ECO:0000313" key="13">
    <source>
        <dbReference type="Proteomes" id="UP000261875"/>
    </source>
</evidence>
<dbReference type="FunFam" id="3.40.50.720:FF:000104">
    <property type="entry name" value="Shikimate dehydrogenase (NADP(+))"/>
    <property type="match status" value="1"/>
</dbReference>
<dbReference type="PANTHER" id="PTHR21089:SF1">
    <property type="entry name" value="BIFUNCTIONAL 3-DEHYDROQUINATE DEHYDRATASE_SHIKIMATE DEHYDROGENASE, CHLOROPLASTIC"/>
    <property type="match status" value="1"/>
</dbReference>
<evidence type="ECO:0000256" key="2">
    <source>
        <dbReference type="ARBA" id="ARBA00012962"/>
    </source>
</evidence>
<feature type="domain" description="Quinate/shikimate 5-dehydrogenase/glutamyl-tRNA reductase" evidence="9">
    <location>
        <begin position="130"/>
        <end position="201"/>
    </location>
</feature>
<feature type="domain" description="Shikimate dehydrogenase substrate binding N-terminal" evidence="10">
    <location>
        <begin position="6"/>
        <end position="100"/>
    </location>
</feature>
<feature type="binding site" evidence="8">
    <location>
        <position position="254"/>
    </location>
    <ligand>
        <name>shikimate</name>
        <dbReference type="ChEBI" id="CHEBI:36208"/>
    </ligand>
</feature>
<accession>A0A2U8I665</accession>
<sequence>MPQFAVFGNPIEHSKSPKIHALFAAQTGISQQYSAILATHADFEATLTAFFAAGAQGANITMPFKERAYALFRHHKQGCHYELCHQLTERAALAGAVNTLKRLDDGRWLGDNTDGMGLLSDLVRLNLIQTQDRILLIGAGGAARGIIPPLLSYGCHIVITNRTFSRAQQLREHFKQHVDAWDMMALAGEKFNLIINATGSAMNNDMPRLPASIISNDTGCYDLCYQSGLTPFLTWVAKHGAIHYTDGLGMLVSQAAHAFKLWHGVMPDVTPVLKLLRSD</sequence>
<dbReference type="FunFam" id="3.40.50.10860:FF:000006">
    <property type="entry name" value="Shikimate dehydrogenase (NADP(+))"/>
    <property type="match status" value="1"/>
</dbReference>
<evidence type="ECO:0000256" key="7">
    <source>
        <dbReference type="ARBA" id="ARBA00049442"/>
    </source>
</evidence>
<protein>
    <recommendedName>
        <fullName evidence="2 8">Shikimate dehydrogenase (NADP(+))</fullName>
        <shortName evidence="8">SDH</shortName>
        <ecNumber evidence="2 8">1.1.1.25</ecNumber>
    </recommendedName>
</protein>
<comment type="function">
    <text evidence="8">Involved in the biosynthesis of the chorismate, which leads to the biosynthesis of aromatic amino acids. Catalyzes the reversible NADPH linked reduction of 3-dehydroshikimate (DHSA) to yield shikimate (SA).</text>
</comment>
<dbReference type="InterPro" id="IPR046346">
    <property type="entry name" value="Aminoacid_DH-like_N_sf"/>
</dbReference>
<feature type="binding site" evidence="8">
    <location>
        <position position="225"/>
    </location>
    <ligand>
        <name>shikimate</name>
        <dbReference type="ChEBI" id="CHEBI:36208"/>
    </ligand>
</feature>
<organism evidence="12 13">
    <name type="scientific">Candidatus Fukatsuia symbiotica</name>
    <dbReference type="NCBI Taxonomy" id="1878942"/>
    <lineage>
        <taxon>Bacteria</taxon>
        <taxon>Pseudomonadati</taxon>
        <taxon>Pseudomonadota</taxon>
        <taxon>Gammaproteobacteria</taxon>
        <taxon>Enterobacterales</taxon>
        <taxon>Yersiniaceae</taxon>
        <taxon>Candidatus Fukatsuia</taxon>
    </lineage>
</organism>
<dbReference type="NCBIfam" id="TIGR00507">
    <property type="entry name" value="aroE"/>
    <property type="match status" value="1"/>
</dbReference>
<dbReference type="SUPFAM" id="SSF53223">
    <property type="entry name" value="Aminoacid dehydrogenase-like, N-terminal domain"/>
    <property type="match status" value="1"/>
</dbReference>
<feature type="binding site" evidence="8">
    <location>
        <begin position="161"/>
        <end position="166"/>
    </location>
    <ligand>
        <name>NADP(+)</name>
        <dbReference type="ChEBI" id="CHEBI:58349"/>
    </ligand>
</feature>
<evidence type="ECO:0000256" key="4">
    <source>
        <dbReference type="ARBA" id="ARBA00022857"/>
    </source>
</evidence>
<feature type="binding site" evidence="8">
    <location>
        <position position="247"/>
    </location>
    <ligand>
        <name>NADP(+)</name>
        <dbReference type="ChEBI" id="CHEBI:58349"/>
    </ligand>
</feature>
<evidence type="ECO:0000256" key="8">
    <source>
        <dbReference type="HAMAP-Rule" id="MF_00222"/>
    </source>
</evidence>
<feature type="binding site" evidence="8">
    <location>
        <begin position="138"/>
        <end position="142"/>
    </location>
    <ligand>
        <name>NADP(+)</name>
        <dbReference type="ChEBI" id="CHEBI:58349"/>
    </ligand>
</feature>
<feature type="binding site" evidence="8">
    <location>
        <position position="223"/>
    </location>
    <ligand>
        <name>NADP(+)</name>
        <dbReference type="ChEBI" id="CHEBI:58349"/>
    </ligand>
</feature>
<evidence type="ECO:0000259" key="9">
    <source>
        <dbReference type="Pfam" id="PF01488"/>
    </source>
</evidence>
<feature type="binding site" evidence="8">
    <location>
        <position position="98"/>
    </location>
    <ligand>
        <name>shikimate</name>
        <dbReference type="ChEBI" id="CHEBI:36208"/>
    </ligand>
</feature>
<dbReference type="EMBL" id="CP021659">
    <property type="protein sequence ID" value="AWK14587.1"/>
    <property type="molecule type" value="Genomic_DNA"/>
</dbReference>
<dbReference type="GO" id="GO:0005829">
    <property type="term" value="C:cytosol"/>
    <property type="evidence" value="ECO:0007669"/>
    <property type="project" value="TreeGrafter"/>
</dbReference>
<gene>
    <name evidence="8" type="primary">aroE</name>
    <name evidence="12" type="ORF">CCS41_09035</name>
</gene>
<feature type="binding site" evidence="8">
    <location>
        <position position="114"/>
    </location>
    <ligand>
        <name>shikimate</name>
        <dbReference type="ChEBI" id="CHEBI:36208"/>
    </ligand>
</feature>
<evidence type="ECO:0000259" key="11">
    <source>
        <dbReference type="Pfam" id="PF18317"/>
    </source>
</evidence>
<dbReference type="InterPro" id="IPR006151">
    <property type="entry name" value="Shikm_DH/Glu-tRNA_Rdtase"/>
</dbReference>
<feature type="binding site" evidence="8">
    <location>
        <position position="61"/>
    </location>
    <ligand>
        <name>shikimate</name>
        <dbReference type="ChEBI" id="CHEBI:36208"/>
    </ligand>
</feature>
<feature type="binding site" evidence="8">
    <location>
        <position position="89"/>
    </location>
    <ligand>
        <name>NADP(+)</name>
        <dbReference type="ChEBI" id="CHEBI:58349"/>
    </ligand>
</feature>
<dbReference type="KEGG" id="fsm:CCS41_09035"/>
<dbReference type="Pfam" id="PF18317">
    <property type="entry name" value="SDH_C"/>
    <property type="match status" value="1"/>
</dbReference>
<dbReference type="GO" id="GO:0009423">
    <property type="term" value="P:chorismate biosynthetic process"/>
    <property type="evidence" value="ECO:0007669"/>
    <property type="project" value="UniProtKB-UniRule"/>
</dbReference>
<dbReference type="GO" id="GO:0009073">
    <property type="term" value="P:aromatic amino acid family biosynthetic process"/>
    <property type="evidence" value="ECO:0007669"/>
    <property type="project" value="UniProtKB-KW"/>
</dbReference>
<dbReference type="UniPathway" id="UPA00053">
    <property type="reaction ID" value="UER00087"/>
</dbReference>
<dbReference type="AlphaFoldDB" id="A0A2U8I665"/>
<evidence type="ECO:0000256" key="6">
    <source>
        <dbReference type="ARBA" id="ARBA00023141"/>
    </source>
</evidence>
<evidence type="ECO:0000256" key="5">
    <source>
        <dbReference type="ARBA" id="ARBA00023002"/>
    </source>
</evidence>
<dbReference type="GO" id="GO:0008652">
    <property type="term" value="P:amino acid biosynthetic process"/>
    <property type="evidence" value="ECO:0007669"/>
    <property type="project" value="UniProtKB-KW"/>
</dbReference>
<name>A0A2U8I665_9GAMM</name>